<feature type="domain" description="F-box" evidence="1">
    <location>
        <begin position="1"/>
        <end position="51"/>
    </location>
</feature>
<dbReference type="EMBL" id="CAWUPB010001194">
    <property type="protein sequence ID" value="CAK7354100.1"/>
    <property type="molecule type" value="Genomic_DNA"/>
</dbReference>
<dbReference type="InterPro" id="IPR017451">
    <property type="entry name" value="F-box-assoc_interact_dom"/>
</dbReference>
<dbReference type="CDD" id="cd22157">
    <property type="entry name" value="F-box_AtFBW1-like"/>
    <property type="match status" value="1"/>
</dbReference>
<dbReference type="PROSITE" id="PS50181">
    <property type="entry name" value="FBOX"/>
    <property type="match status" value="1"/>
</dbReference>
<dbReference type="Pfam" id="PF00646">
    <property type="entry name" value="F-box"/>
    <property type="match status" value="1"/>
</dbReference>
<protein>
    <recommendedName>
        <fullName evidence="1">F-box domain-containing protein</fullName>
    </recommendedName>
</protein>
<evidence type="ECO:0000259" key="1">
    <source>
        <dbReference type="PROSITE" id="PS50181"/>
    </source>
</evidence>
<sequence length="404" mass="46360">MRIGSCLPEDMVREILLRLPVQSLLRFQTVCKQWLALITSSNFIDTHFQHRPKQSIMLSRGSSSYMNYSMSLLSDGKSRLENRKVSPSMINRNSTDYACIVGSANGLVCVRGISSIYNGDSVISYILWNPATRVHRHLPSPVSKRFDDIFGYKCASGFAFHPETKDYKLLMVDDSSPKCLKAEVFSLRTSSWKQVNQTNPLGGCVHEGSVVVKGIWYHIAFPKDQTTLKNQRVLPILKFDMVSDAFSKMEVELPYDDIGNKNISLMTYKEVLAMSAYWDEASTWRLDIWTMKNECWTKLFMCRPFPESITTLGYEHYEDFKLRPLGIWNDKEIILFEYSWSLHPYQLHLYDPLTKKSNVVIRHQQHEFHAAAHTYVESLVSVYGTSGMQGAADGDGRERKTEVI</sequence>
<dbReference type="InterPro" id="IPR001810">
    <property type="entry name" value="F-box_dom"/>
</dbReference>
<evidence type="ECO:0000313" key="2">
    <source>
        <dbReference type="EMBL" id="CAK7354100.1"/>
    </source>
</evidence>
<dbReference type="PANTHER" id="PTHR31672:SF10">
    <property type="entry name" value="F-BOX DOMAIN-CONTAINING PROTEIN"/>
    <property type="match status" value="1"/>
</dbReference>
<keyword evidence="4" id="KW-1185">Reference proteome</keyword>
<dbReference type="Pfam" id="PF08268">
    <property type="entry name" value="FBA_3"/>
    <property type="match status" value="1"/>
</dbReference>
<dbReference type="EMBL" id="CAWUPB010001194">
    <property type="protein sequence ID" value="CAK7354108.1"/>
    <property type="molecule type" value="Genomic_DNA"/>
</dbReference>
<dbReference type="SMART" id="SM00256">
    <property type="entry name" value="FBOX"/>
    <property type="match status" value="1"/>
</dbReference>
<gene>
    <name evidence="2" type="ORF">DCAF_LOCUS25066</name>
    <name evidence="3" type="ORF">DCAF_LOCUS25070</name>
</gene>
<evidence type="ECO:0000313" key="4">
    <source>
        <dbReference type="Proteomes" id="UP001314170"/>
    </source>
</evidence>
<organism evidence="3 4">
    <name type="scientific">Dovyalis caffra</name>
    <dbReference type="NCBI Taxonomy" id="77055"/>
    <lineage>
        <taxon>Eukaryota</taxon>
        <taxon>Viridiplantae</taxon>
        <taxon>Streptophyta</taxon>
        <taxon>Embryophyta</taxon>
        <taxon>Tracheophyta</taxon>
        <taxon>Spermatophyta</taxon>
        <taxon>Magnoliopsida</taxon>
        <taxon>eudicotyledons</taxon>
        <taxon>Gunneridae</taxon>
        <taxon>Pentapetalae</taxon>
        <taxon>rosids</taxon>
        <taxon>fabids</taxon>
        <taxon>Malpighiales</taxon>
        <taxon>Salicaceae</taxon>
        <taxon>Flacourtieae</taxon>
        <taxon>Dovyalis</taxon>
    </lineage>
</organism>
<dbReference type="SUPFAM" id="SSF81383">
    <property type="entry name" value="F-box domain"/>
    <property type="match status" value="1"/>
</dbReference>
<dbReference type="AlphaFoldDB" id="A0AAV1SPT5"/>
<comment type="caution">
    <text evidence="3">The sequence shown here is derived from an EMBL/GenBank/DDBJ whole genome shotgun (WGS) entry which is preliminary data.</text>
</comment>
<evidence type="ECO:0000313" key="3">
    <source>
        <dbReference type="EMBL" id="CAK7354108.1"/>
    </source>
</evidence>
<dbReference type="Gene3D" id="1.20.1280.50">
    <property type="match status" value="1"/>
</dbReference>
<dbReference type="Proteomes" id="UP001314170">
    <property type="component" value="Unassembled WGS sequence"/>
</dbReference>
<dbReference type="InterPro" id="IPR013187">
    <property type="entry name" value="F-box-assoc_dom_typ3"/>
</dbReference>
<dbReference type="NCBIfam" id="TIGR01640">
    <property type="entry name" value="F_box_assoc_1"/>
    <property type="match status" value="1"/>
</dbReference>
<dbReference type="PANTHER" id="PTHR31672">
    <property type="entry name" value="BNACNNG10540D PROTEIN"/>
    <property type="match status" value="1"/>
</dbReference>
<dbReference type="InterPro" id="IPR036047">
    <property type="entry name" value="F-box-like_dom_sf"/>
</dbReference>
<dbReference type="InterPro" id="IPR050796">
    <property type="entry name" value="SCF_F-box_component"/>
</dbReference>
<accession>A0AAV1SPT5</accession>
<name>A0AAV1SPT5_9ROSI</name>
<proteinExistence type="predicted"/>
<reference evidence="3 4" key="1">
    <citation type="submission" date="2024-01" db="EMBL/GenBank/DDBJ databases">
        <authorList>
            <person name="Waweru B."/>
        </authorList>
    </citation>
    <scope>NUCLEOTIDE SEQUENCE [LARGE SCALE GENOMIC DNA]</scope>
</reference>